<evidence type="ECO:0000313" key="3">
    <source>
        <dbReference type="Proteomes" id="UP000008963"/>
    </source>
</evidence>
<dbReference type="OrthoDB" id="5292591at2"/>
<dbReference type="PROSITE" id="PS51257">
    <property type="entry name" value="PROKAR_LIPOPROTEIN"/>
    <property type="match status" value="1"/>
</dbReference>
<evidence type="ECO:0000313" key="2">
    <source>
        <dbReference type="EMBL" id="CBW25631.1"/>
    </source>
</evidence>
<reference evidence="3" key="1">
    <citation type="journal article" date="2013" name="ISME J.">
        <title>A small predatory core genome in the divergent marine Bacteriovorax marinus SJ and the terrestrial Bdellovibrio bacteriovorus.</title>
        <authorList>
            <person name="Crossman L.C."/>
            <person name="Chen H."/>
            <person name="Cerdeno-Tarraga A.M."/>
            <person name="Brooks K."/>
            <person name="Quail M.A."/>
            <person name="Pineiro S.A."/>
            <person name="Hobley L."/>
            <person name="Sockett R.E."/>
            <person name="Bentley S.D."/>
            <person name="Parkhill J."/>
            <person name="Williams H.N."/>
            <person name="Stine O.C."/>
        </authorList>
    </citation>
    <scope>NUCLEOTIDE SEQUENCE [LARGE SCALE GENOMIC DNA]</scope>
    <source>
        <strain evidence="3">ATCC BAA-682 / DSM 15412 / SJ</strain>
    </source>
</reference>
<dbReference type="Gene3D" id="1.25.40.10">
    <property type="entry name" value="Tetratricopeptide repeat domain"/>
    <property type="match status" value="1"/>
</dbReference>
<dbReference type="AlphaFoldDB" id="E1X5R4"/>
<dbReference type="STRING" id="862908.BMS_0727"/>
<dbReference type="Proteomes" id="UP000008963">
    <property type="component" value="Chromosome"/>
</dbReference>
<dbReference type="SUPFAM" id="SSF48452">
    <property type="entry name" value="TPR-like"/>
    <property type="match status" value="1"/>
</dbReference>
<dbReference type="PATRIC" id="fig|862908.3.peg.699"/>
<dbReference type="KEGG" id="bmx:BMS_0727"/>
<dbReference type="InterPro" id="IPR011990">
    <property type="entry name" value="TPR-like_helical_dom_sf"/>
</dbReference>
<dbReference type="eggNOG" id="COG1729">
    <property type="taxonomic scope" value="Bacteria"/>
</dbReference>
<feature type="coiled-coil region" evidence="1">
    <location>
        <begin position="67"/>
        <end position="101"/>
    </location>
</feature>
<organism evidence="2 3">
    <name type="scientific">Halobacteriovorax marinus (strain ATCC BAA-682 / DSM 15412 / SJ)</name>
    <name type="common">Bacteriovorax marinus</name>
    <dbReference type="NCBI Taxonomy" id="862908"/>
    <lineage>
        <taxon>Bacteria</taxon>
        <taxon>Pseudomonadati</taxon>
        <taxon>Bdellovibrionota</taxon>
        <taxon>Bacteriovoracia</taxon>
        <taxon>Bacteriovoracales</taxon>
        <taxon>Halobacteriovoraceae</taxon>
        <taxon>Halobacteriovorax</taxon>
    </lineage>
</organism>
<protein>
    <submittedName>
        <fullName evidence="2">Lipoprotein</fullName>
    </submittedName>
</protein>
<accession>E1X5R4</accession>
<keyword evidence="1" id="KW-0175">Coiled coil</keyword>
<proteinExistence type="predicted"/>
<dbReference type="HOGENOM" id="CLU_1088903_0_0_7"/>
<keyword evidence="2" id="KW-0449">Lipoprotein</keyword>
<dbReference type="RefSeq" id="WP_014243417.1">
    <property type="nucleotide sequence ID" value="NC_016620.1"/>
</dbReference>
<gene>
    <name evidence="2" type="ordered locus">BMS_0727</name>
</gene>
<keyword evidence="3" id="KW-1185">Reference proteome</keyword>
<dbReference type="InterPro" id="IPR019734">
    <property type="entry name" value="TPR_rpt"/>
</dbReference>
<sequence>MKHQMKWLMLASLLSVGACKTQEEIQREQVVDNISIQMVENQKLTADANIRLQNIEERLGLLTGQVEETGHNTKEELTKQVEELRNKITILEEKDKANEEKISKIEAQLKQQDEYLKKLLSTLSKKTSSTKKKKNSPYQEAMGAYTSGNYKRAQSLLSGLEAENKIKGKRRARILHNLGMSAYINKNNNDATVYFSKLFTEFPSSNYNANGLLYLSKTLQRLKKNEQAKQTLEELIKRFPKSKKVKEAKSLLAKL</sequence>
<dbReference type="Pfam" id="PF13174">
    <property type="entry name" value="TPR_6"/>
    <property type="match status" value="1"/>
</dbReference>
<dbReference type="EMBL" id="FQ312005">
    <property type="protein sequence ID" value="CBW25631.1"/>
    <property type="molecule type" value="Genomic_DNA"/>
</dbReference>
<evidence type="ECO:0000256" key="1">
    <source>
        <dbReference type="SAM" id="Coils"/>
    </source>
</evidence>
<name>E1X5R4_HALMS</name>